<evidence type="ECO:0000313" key="2">
    <source>
        <dbReference type="Proteomes" id="UP001549204"/>
    </source>
</evidence>
<gene>
    <name evidence="1" type="ORF">ABID19_001508</name>
</gene>
<organism evidence="1 2">
    <name type="scientific">Mesorhizobium robiniae</name>
    <dbReference type="NCBI Taxonomy" id="559315"/>
    <lineage>
        <taxon>Bacteria</taxon>
        <taxon>Pseudomonadati</taxon>
        <taxon>Pseudomonadota</taxon>
        <taxon>Alphaproteobacteria</taxon>
        <taxon>Hyphomicrobiales</taxon>
        <taxon>Phyllobacteriaceae</taxon>
        <taxon>Mesorhizobium</taxon>
    </lineage>
</organism>
<dbReference type="Proteomes" id="UP001549204">
    <property type="component" value="Unassembled WGS sequence"/>
</dbReference>
<name>A0ABV2GJN2_9HYPH</name>
<accession>A0ABV2GJN2</accession>
<comment type="caution">
    <text evidence="1">The sequence shown here is derived from an EMBL/GenBank/DDBJ whole genome shotgun (WGS) entry which is preliminary data.</text>
</comment>
<reference evidence="1 2" key="1">
    <citation type="submission" date="2024-06" db="EMBL/GenBank/DDBJ databases">
        <title>Genomic Encyclopedia of Type Strains, Phase IV (KMG-IV): sequencing the most valuable type-strain genomes for metagenomic binning, comparative biology and taxonomic classification.</title>
        <authorList>
            <person name="Goeker M."/>
        </authorList>
    </citation>
    <scope>NUCLEOTIDE SEQUENCE [LARGE SCALE GENOMIC DNA]</scope>
    <source>
        <strain evidence="1 2">DSM 100022</strain>
    </source>
</reference>
<evidence type="ECO:0000313" key="1">
    <source>
        <dbReference type="EMBL" id="MET3578491.1"/>
    </source>
</evidence>
<protein>
    <submittedName>
        <fullName evidence="1">Uncharacterized protein</fullName>
    </submittedName>
</protein>
<dbReference type="EMBL" id="JBEPMC010000002">
    <property type="protein sequence ID" value="MET3578491.1"/>
    <property type="molecule type" value="Genomic_DNA"/>
</dbReference>
<proteinExistence type="predicted"/>
<sequence>MTPKTVSVSEKIMRNSNVRASLRIPDARRSKGPHCRCGLVPIVKVLRNSRFRKFIYQKGDIGFSDRSAANLLRPLTDHALRLGKPDEVA</sequence>
<keyword evidence="2" id="KW-1185">Reference proteome</keyword>